<evidence type="ECO:0000256" key="1">
    <source>
        <dbReference type="PIRSR" id="PIRSR600888-1"/>
    </source>
</evidence>
<dbReference type="SUPFAM" id="SSF51182">
    <property type="entry name" value="RmlC-like cupins"/>
    <property type="match status" value="1"/>
</dbReference>
<dbReference type="GO" id="GO:0000271">
    <property type="term" value="P:polysaccharide biosynthetic process"/>
    <property type="evidence" value="ECO:0007669"/>
    <property type="project" value="TreeGrafter"/>
</dbReference>
<comment type="caution">
    <text evidence="3">The sequence shown here is derived from an EMBL/GenBank/DDBJ whole genome shotgun (WGS) entry which is preliminary data.</text>
</comment>
<dbReference type="GO" id="GO:0005829">
    <property type="term" value="C:cytosol"/>
    <property type="evidence" value="ECO:0007669"/>
    <property type="project" value="TreeGrafter"/>
</dbReference>
<dbReference type="EMBL" id="PVWJ01000033">
    <property type="protein sequence ID" value="PSB03415.1"/>
    <property type="molecule type" value="Genomic_DNA"/>
</dbReference>
<evidence type="ECO:0000256" key="2">
    <source>
        <dbReference type="PIRSR" id="PIRSR600888-3"/>
    </source>
</evidence>
<dbReference type="PANTHER" id="PTHR21047">
    <property type="entry name" value="DTDP-6-DEOXY-D-GLUCOSE-3,5 EPIMERASE"/>
    <property type="match status" value="1"/>
</dbReference>
<dbReference type="InterPro" id="IPR011051">
    <property type="entry name" value="RmlC_Cupin_sf"/>
</dbReference>
<feature type="active site" description="Proton donor" evidence="1">
    <location>
        <position position="81"/>
    </location>
</feature>
<dbReference type="RefSeq" id="WP_106288263.1">
    <property type="nucleotide sequence ID" value="NZ_CAWNTC010000005.1"/>
</dbReference>
<feature type="non-terminal residue" evidence="3">
    <location>
        <position position="1"/>
    </location>
</feature>
<dbReference type="OrthoDB" id="9800680at2"/>
<organism evidence="3 4">
    <name type="scientific">Merismopedia glauca CCAP 1448/3</name>
    <dbReference type="NCBI Taxonomy" id="1296344"/>
    <lineage>
        <taxon>Bacteria</taxon>
        <taxon>Bacillati</taxon>
        <taxon>Cyanobacteriota</taxon>
        <taxon>Cyanophyceae</taxon>
        <taxon>Synechococcales</taxon>
        <taxon>Merismopediaceae</taxon>
        <taxon>Merismopedia</taxon>
    </lineage>
</organism>
<dbReference type="InterPro" id="IPR014710">
    <property type="entry name" value="RmlC-like_jellyroll"/>
</dbReference>
<reference evidence="3 4" key="1">
    <citation type="submission" date="2018-02" db="EMBL/GenBank/DDBJ databases">
        <authorList>
            <person name="Cohen D.B."/>
            <person name="Kent A.D."/>
        </authorList>
    </citation>
    <scope>NUCLEOTIDE SEQUENCE [LARGE SCALE GENOMIC DNA]</scope>
    <source>
        <strain evidence="3 4">CCAP 1448/3</strain>
    </source>
</reference>
<evidence type="ECO:0000313" key="3">
    <source>
        <dbReference type="EMBL" id="PSB03415.1"/>
    </source>
</evidence>
<feature type="active site" description="Proton acceptor" evidence="1">
    <location>
        <position position="11"/>
    </location>
</feature>
<sequence length="131" mass="14700">SQEKGVIRGLHFQKPPHTETKLVRVLSGKVWDVFVDLRKNSATYGQWDAIELSAESQNCVYIPKGFAHGFCTLTSPALVFYKVDAMYQPEAEGGLRWNDESLAIPWPVQQPQLSSKDSKLGTLSDFITPFI</sequence>
<dbReference type="GO" id="GO:0019305">
    <property type="term" value="P:dTDP-rhamnose biosynthetic process"/>
    <property type="evidence" value="ECO:0007669"/>
    <property type="project" value="TreeGrafter"/>
</dbReference>
<dbReference type="GO" id="GO:0008830">
    <property type="term" value="F:dTDP-4-dehydrorhamnose 3,5-epimerase activity"/>
    <property type="evidence" value="ECO:0007669"/>
    <property type="project" value="InterPro"/>
</dbReference>
<name>A0A2T1C553_9CYAN</name>
<dbReference type="PANTHER" id="PTHR21047:SF2">
    <property type="entry name" value="THYMIDINE DIPHOSPHO-4-KETO-RHAMNOSE 3,5-EPIMERASE"/>
    <property type="match status" value="1"/>
</dbReference>
<dbReference type="InterPro" id="IPR000888">
    <property type="entry name" value="RmlC-like"/>
</dbReference>
<dbReference type="AlphaFoldDB" id="A0A2T1C553"/>
<dbReference type="Pfam" id="PF00908">
    <property type="entry name" value="dTDP_sugar_isom"/>
    <property type="match status" value="1"/>
</dbReference>
<dbReference type="Gene3D" id="2.60.120.10">
    <property type="entry name" value="Jelly Rolls"/>
    <property type="match status" value="1"/>
</dbReference>
<reference evidence="3 4" key="2">
    <citation type="submission" date="2018-03" db="EMBL/GenBank/DDBJ databases">
        <title>The ancient ancestry and fast evolution of plastids.</title>
        <authorList>
            <person name="Moore K.R."/>
            <person name="Magnabosco C."/>
            <person name="Momper L."/>
            <person name="Gold D.A."/>
            <person name="Bosak T."/>
            <person name="Fournier G.P."/>
        </authorList>
    </citation>
    <scope>NUCLEOTIDE SEQUENCE [LARGE SCALE GENOMIC DNA]</scope>
    <source>
        <strain evidence="3 4">CCAP 1448/3</strain>
    </source>
</reference>
<protein>
    <submittedName>
        <fullName evidence="3">dTDP-4-dehydrorhamnose 3,5-epimerase</fullName>
    </submittedName>
</protein>
<feature type="site" description="Participates in a stacking interaction with the thymidine ring of dTDP-4-oxo-6-deoxyglucose" evidence="2">
    <location>
        <position position="87"/>
    </location>
</feature>
<evidence type="ECO:0000313" key="4">
    <source>
        <dbReference type="Proteomes" id="UP000238762"/>
    </source>
</evidence>
<accession>A0A2T1C553</accession>
<proteinExistence type="predicted"/>
<keyword evidence="4" id="KW-1185">Reference proteome</keyword>
<gene>
    <name evidence="3" type="ORF">C7B64_08745</name>
</gene>
<dbReference type="CDD" id="cd00438">
    <property type="entry name" value="cupin_RmlC"/>
    <property type="match status" value="1"/>
</dbReference>
<dbReference type="Proteomes" id="UP000238762">
    <property type="component" value="Unassembled WGS sequence"/>
</dbReference>